<dbReference type="AlphaFoldDB" id="A0AAV0R3P9"/>
<dbReference type="EMBL" id="CAMGYJ010000010">
    <property type="protein sequence ID" value="CAI0552120.1"/>
    <property type="molecule type" value="Genomic_DNA"/>
</dbReference>
<name>A0AAV0R3P9_9ROSI</name>
<feature type="domain" description="KIB1-4 beta-propeller" evidence="1">
    <location>
        <begin position="2"/>
        <end position="79"/>
    </location>
</feature>
<keyword evidence="3" id="KW-1185">Reference proteome</keyword>
<protein>
    <recommendedName>
        <fullName evidence="1">KIB1-4 beta-propeller domain-containing protein</fullName>
    </recommendedName>
</protein>
<evidence type="ECO:0000313" key="2">
    <source>
        <dbReference type="EMBL" id="CAI0552120.1"/>
    </source>
</evidence>
<organism evidence="2 3">
    <name type="scientific">Linum tenue</name>
    <dbReference type="NCBI Taxonomy" id="586396"/>
    <lineage>
        <taxon>Eukaryota</taxon>
        <taxon>Viridiplantae</taxon>
        <taxon>Streptophyta</taxon>
        <taxon>Embryophyta</taxon>
        <taxon>Tracheophyta</taxon>
        <taxon>Spermatophyta</taxon>
        <taxon>Magnoliopsida</taxon>
        <taxon>eudicotyledons</taxon>
        <taxon>Gunneridae</taxon>
        <taxon>Pentapetalae</taxon>
        <taxon>rosids</taxon>
        <taxon>fabids</taxon>
        <taxon>Malpighiales</taxon>
        <taxon>Linaceae</taxon>
        <taxon>Linum</taxon>
    </lineage>
</organism>
<feature type="non-terminal residue" evidence="2">
    <location>
        <position position="1"/>
    </location>
</feature>
<sequence length="158" mass="17824">HEFEVCKLVPGPGGGENNNTVNYYWAKVTNLDGYAVFVGSHQSFCLPADPLLNNRVKGNCIYFAFGGDSIFSDDFGVFNLVDQTVQRNIHEHKEGQERMFPFQQRQTGPGVCMAKSKTGYRKYNQQREGNNKVSTGQLANKFQALFIDGEDDENQDDR</sequence>
<evidence type="ECO:0000259" key="1">
    <source>
        <dbReference type="Pfam" id="PF03478"/>
    </source>
</evidence>
<dbReference type="InterPro" id="IPR005174">
    <property type="entry name" value="KIB1-4_b-propeller"/>
</dbReference>
<proteinExistence type="predicted"/>
<dbReference type="Proteomes" id="UP001154282">
    <property type="component" value="Unassembled WGS sequence"/>
</dbReference>
<accession>A0AAV0R3P9</accession>
<comment type="caution">
    <text evidence="2">The sequence shown here is derived from an EMBL/GenBank/DDBJ whole genome shotgun (WGS) entry which is preliminary data.</text>
</comment>
<gene>
    <name evidence="2" type="ORF">LITE_LOCUS46270</name>
</gene>
<evidence type="ECO:0000313" key="3">
    <source>
        <dbReference type="Proteomes" id="UP001154282"/>
    </source>
</evidence>
<reference evidence="2" key="1">
    <citation type="submission" date="2022-08" db="EMBL/GenBank/DDBJ databases">
        <authorList>
            <person name="Gutierrez-Valencia J."/>
        </authorList>
    </citation>
    <scope>NUCLEOTIDE SEQUENCE</scope>
</reference>
<dbReference type="Pfam" id="PF03478">
    <property type="entry name" value="Beta-prop_KIB1-4"/>
    <property type="match status" value="1"/>
</dbReference>